<evidence type="ECO:0000256" key="1">
    <source>
        <dbReference type="SAM" id="MobiDB-lite"/>
    </source>
</evidence>
<evidence type="ECO:0000313" key="3">
    <source>
        <dbReference type="Proteomes" id="UP001304895"/>
    </source>
</evidence>
<reference evidence="2" key="1">
    <citation type="journal article" date="2023" name="Mol. Phylogenet. Evol.">
        <title>Genome-scale phylogeny and comparative genomics of the fungal order Sordariales.</title>
        <authorList>
            <person name="Hensen N."/>
            <person name="Bonometti L."/>
            <person name="Westerberg I."/>
            <person name="Brannstrom I.O."/>
            <person name="Guillou S."/>
            <person name="Cros-Aarteil S."/>
            <person name="Calhoun S."/>
            <person name="Haridas S."/>
            <person name="Kuo A."/>
            <person name="Mondo S."/>
            <person name="Pangilinan J."/>
            <person name="Riley R."/>
            <person name="LaButti K."/>
            <person name="Andreopoulos B."/>
            <person name="Lipzen A."/>
            <person name="Chen C."/>
            <person name="Yan M."/>
            <person name="Daum C."/>
            <person name="Ng V."/>
            <person name="Clum A."/>
            <person name="Steindorff A."/>
            <person name="Ohm R.A."/>
            <person name="Martin F."/>
            <person name="Silar P."/>
            <person name="Natvig D.O."/>
            <person name="Lalanne C."/>
            <person name="Gautier V."/>
            <person name="Ament-Velasquez S.L."/>
            <person name="Kruys A."/>
            <person name="Hutchinson M.I."/>
            <person name="Powell A.J."/>
            <person name="Barry K."/>
            <person name="Miller A.N."/>
            <person name="Grigoriev I.V."/>
            <person name="Debuchy R."/>
            <person name="Gladieux P."/>
            <person name="Hiltunen Thoren M."/>
            <person name="Johannesson H."/>
        </authorList>
    </citation>
    <scope>NUCLEOTIDE SEQUENCE</scope>
    <source>
        <strain evidence="2">CBS 123565</strain>
    </source>
</reference>
<dbReference type="Proteomes" id="UP001304895">
    <property type="component" value="Unassembled WGS sequence"/>
</dbReference>
<reference evidence="2" key="2">
    <citation type="submission" date="2023-05" db="EMBL/GenBank/DDBJ databases">
        <authorList>
            <consortium name="Lawrence Berkeley National Laboratory"/>
            <person name="Steindorff A."/>
            <person name="Hensen N."/>
            <person name="Bonometti L."/>
            <person name="Westerberg I."/>
            <person name="Brannstrom I.O."/>
            <person name="Guillou S."/>
            <person name="Cros-Aarteil S."/>
            <person name="Calhoun S."/>
            <person name="Haridas S."/>
            <person name="Kuo A."/>
            <person name="Mondo S."/>
            <person name="Pangilinan J."/>
            <person name="Riley R."/>
            <person name="Labutti K."/>
            <person name="Andreopoulos B."/>
            <person name="Lipzen A."/>
            <person name="Chen C."/>
            <person name="Yanf M."/>
            <person name="Daum C."/>
            <person name="Ng V."/>
            <person name="Clum A."/>
            <person name="Ohm R."/>
            <person name="Martin F."/>
            <person name="Silar P."/>
            <person name="Natvig D."/>
            <person name="Lalanne C."/>
            <person name="Gautier V."/>
            <person name="Ament-Velasquez S.L."/>
            <person name="Kruys A."/>
            <person name="Hutchinson M.I."/>
            <person name="Powell A.J."/>
            <person name="Barry K."/>
            <person name="Miller A.N."/>
            <person name="Grigoriev I.V."/>
            <person name="Debuchy R."/>
            <person name="Gladieux P."/>
            <person name="Thoren M.H."/>
            <person name="Johannesson H."/>
        </authorList>
    </citation>
    <scope>NUCLEOTIDE SEQUENCE</scope>
    <source>
        <strain evidence="2">CBS 123565</strain>
    </source>
</reference>
<accession>A0AAN6ZAW1</accession>
<feature type="region of interest" description="Disordered" evidence="1">
    <location>
        <begin position="1"/>
        <end position="22"/>
    </location>
</feature>
<organism evidence="2 3">
    <name type="scientific">Trichocladium antarcticum</name>
    <dbReference type="NCBI Taxonomy" id="1450529"/>
    <lineage>
        <taxon>Eukaryota</taxon>
        <taxon>Fungi</taxon>
        <taxon>Dikarya</taxon>
        <taxon>Ascomycota</taxon>
        <taxon>Pezizomycotina</taxon>
        <taxon>Sordariomycetes</taxon>
        <taxon>Sordariomycetidae</taxon>
        <taxon>Sordariales</taxon>
        <taxon>Chaetomiaceae</taxon>
        <taxon>Trichocladium</taxon>
    </lineage>
</organism>
<name>A0AAN6ZAW1_9PEZI</name>
<dbReference type="EMBL" id="MU853428">
    <property type="protein sequence ID" value="KAK4131063.1"/>
    <property type="molecule type" value="Genomic_DNA"/>
</dbReference>
<protein>
    <submittedName>
        <fullName evidence="2">Uncharacterized protein</fullName>
    </submittedName>
</protein>
<gene>
    <name evidence="2" type="ORF">BT67DRAFT_168856</name>
</gene>
<comment type="caution">
    <text evidence="2">The sequence shown here is derived from an EMBL/GenBank/DDBJ whole genome shotgun (WGS) entry which is preliminary data.</text>
</comment>
<proteinExistence type="predicted"/>
<dbReference type="AlphaFoldDB" id="A0AAN6ZAW1"/>
<evidence type="ECO:0000313" key="2">
    <source>
        <dbReference type="EMBL" id="KAK4131063.1"/>
    </source>
</evidence>
<keyword evidence="3" id="KW-1185">Reference proteome</keyword>
<sequence length="162" mass="17408">MSGRRIAMPTATSTERHGQSVPARNAWTNGLMALHFVNAHLEARVEIVSGFALDGWMQESAEQTRNLQPEKQWSIRCLLAVGLHQLRLPAQGSAPVLRCSPVRVGKIGGAFMGIEVVGKVPLINFGGSLMSDGAQLRRVAGQKSRKQASHVAGGVMFNQAPT</sequence>